<name>A0ABP8GXJ3_9BURK</name>
<keyword evidence="2" id="KW-1185">Reference proteome</keyword>
<evidence type="ECO:0000313" key="2">
    <source>
        <dbReference type="Proteomes" id="UP001501671"/>
    </source>
</evidence>
<accession>A0ABP8GXJ3</accession>
<dbReference type="EMBL" id="BAABFO010000008">
    <property type="protein sequence ID" value="GAA4331442.1"/>
    <property type="molecule type" value="Genomic_DNA"/>
</dbReference>
<comment type="caution">
    <text evidence="1">The sequence shown here is derived from an EMBL/GenBank/DDBJ whole genome shotgun (WGS) entry which is preliminary data.</text>
</comment>
<proteinExistence type="predicted"/>
<dbReference type="RefSeq" id="WP_345248917.1">
    <property type="nucleotide sequence ID" value="NZ_BAABFO010000008.1"/>
</dbReference>
<gene>
    <name evidence="1" type="ORF">GCM10023144_20100</name>
</gene>
<dbReference type="InterPro" id="IPR017853">
    <property type="entry name" value="GH"/>
</dbReference>
<sequence>MQSPFLSFFQAGFECSTHRRCDGRRLDLIASTRHDRFAETDYRAVAQHGLRTVRDGVRWHLVERSPGVYDWSSFLPMLRAARASGVQPIWDLCHYGYPDGLDIWRPAFVDRMAAFAAAVARLVRDECPEPPIYCPVNEISFWAWAGGDMAHFNPCTERRGMTLKIQLARAAIAVVQAVRDVDPGARIVHADPAIHVVAASAGDEDEAAHAHAAQYEAWDMLSGRLMPELGGRPEYLDILGLNYYSDNQWVLRGPTIERGHPSYRPFRDILAQAYARYGRPMLVAETGAEGDARANWLRYVCGEVAAAIGAGVPVHGICLYPVLDYPGWADDRHCPTGLFGPPDAGGRRPLCQPLAAEIERQAAIRTWHPGRVPQRGCGGRGGRP</sequence>
<dbReference type="SUPFAM" id="SSF51445">
    <property type="entry name" value="(Trans)glycosidases"/>
    <property type="match status" value="1"/>
</dbReference>
<dbReference type="Proteomes" id="UP001501671">
    <property type="component" value="Unassembled WGS sequence"/>
</dbReference>
<protein>
    <submittedName>
        <fullName evidence="1">Beta-glucosidase</fullName>
    </submittedName>
</protein>
<organism evidence="1 2">
    <name type="scientific">Pigmentiphaga soli</name>
    <dbReference type="NCBI Taxonomy" id="1007095"/>
    <lineage>
        <taxon>Bacteria</taxon>
        <taxon>Pseudomonadati</taxon>
        <taxon>Pseudomonadota</taxon>
        <taxon>Betaproteobacteria</taxon>
        <taxon>Burkholderiales</taxon>
        <taxon>Alcaligenaceae</taxon>
        <taxon>Pigmentiphaga</taxon>
    </lineage>
</organism>
<reference evidence="2" key="1">
    <citation type="journal article" date="2019" name="Int. J. Syst. Evol. Microbiol.">
        <title>The Global Catalogue of Microorganisms (GCM) 10K type strain sequencing project: providing services to taxonomists for standard genome sequencing and annotation.</title>
        <authorList>
            <consortium name="The Broad Institute Genomics Platform"/>
            <consortium name="The Broad Institute Genome Sequencing Center for Infectious Disease"/>
            <person name="Wu L."/>
            <person name="Ma J."/>
        </authorList>
    </citation>
    <scope>NUCLEOTIDE SEQUENCE [LARGE SCALE GENOMIC DNA]</scope>
    <source>
        <strain evidence="2">JCM 17666</strain>
    </source>
</reference>
<dbReference type="Gene3D" id="3.20.20.80">
    <property type="entry name" value="Glycosidases"/>
    <property type="match status" value="1"/>
</dbReference>
<evidence type="ECO:0000313" key="1">
    <source>
        <dbReference type="EMBL" id="GAA4331442.1"/>
    </source>
</evidence>